<dbReference type="STRING" id="1162668.LFE_1893"/>
<accession>I0IQM2</accession>
<evidence type="ECO:0000313" key="2">
    <source>
        <dbReference type="Proteomes" id="UP000007382"/>
    </source>
</evidence>
<dbReference type="RefSeq" id="WP_014450055.1">
    <property type="nucleotide sequence ID" value="NC_017094.1"/>
</dbReference>
<dbReference type="AlphaFoldDB" id="I0IQM2"/>
<evidence type="ECO:0000313" key="1">
    <source>
        <dbReference type="EMBL" id="BAM07571.1"/>
    </source>
</evidence>
<evidence type="ECO:0008006" key="3">
    <source>
        <dbReference type="Google" id="ProtNLM"/>
    </source>
</evidence>
<protein>
    <recommendedName>
        <fullName evidence="3">Outer membrane protein beta-barrel domain-containing protein</fullName>
    </recommendedName>
</protein>
<organism evidence="1 2">
    <name type="scientific">Leptospirillum ferrooxidans (strain C2-3)</name>
    <dbReference type="NCBI Taxonomy" id="1162668"/>
    <lineage>
        <taxon>Bacteria</taxon>
        <taxon>Pseudomonadati</taxon>
        <taxon>Nitrospirota</taxon>
        <taxon>Nitrospiria</taxon>
        <taxon>Nitrospirales</taxon>
        <taxon>Nitrospiraceae</taxon>
        <taxon>Leptospirillum</taxon>
    </lineage>
</organism>
<reference evidence="1 2" key="1">
    <citation type="journal article" date="2012" name="J. Bacteriol.">
        <title>Complete Genome Sequence of Leptospirillum ferrooxidans Strain C2-3, Isolated from a Fresh Volcanic Ash Deposit on the Island of Miyake, Japan.</title>
        <authorList>
            <person name="Fujimura R."/>
            <person name="Sato Y."/>
            <person name="Nishizawa T."/>
            <person name="Oshima K."/>
            <person name="Kim S.-W."/>
            <person name="Hattori M."/>
            <person name="Kamijo T."/>
            <person name="Ohta H."/>
        </authorList>
    </citation>
    <scope>NUCLEOTIDE SEQUENCE [LARGE SCALE GENOMIC DNA]</scope>
    <source>
        <strain evidence="1 2">C2-3</strain>
    </source>
</reference>
<reference evidence="2" key="2">
    <citation type="submission" date="2012-03" db="EMBL/GenBank/DDBJ databases">
        <title>The complete genome sequence of the pioneer microbe on fresh volcanic deposit, Leptospirillum ferrooxidans strain C2-3.</title>
        <authorList>
            <person name="Fujimura R."/>
            <person name="Sato Y."/>
            <person name="Nishizawa T."/>
            <person name="Nanba K."/>
            <person name="Oshima K."/>
            <person name="Hattori M."/>
            <person name="Kamijo T."/>
            <person name="Ohta H."/>
        </authorList>
    </citation>
    <scope>NUCLEOTIDE SEQUENCE [LARGE SCALE GENOMIC DNA]</scope>
    <source>
        <strain evidence="2">C2-3</strain>
    </source>
</reference>
<dbReference type="Proteomes" id="UP000007382">
    <property type="component" value="Chromosome"/>
</dbReference>
<dbReference type="HOGENOM" id="CLU_975902_0_0_0"/>
<proteinExistence type="predicted"/>
<keyword evidence="2" id="KW-1185">Reference proteome</keyword>
<dbReference type="OrthoDB" id="9813976at2"/>
<dbReference type="PATRIC" id="fig|1162668.3.peg.2249"/>
<dbReference type="KEGG" id="lfc:LFE_1893"/>
<gene>
    <name evidence="1" type="ordered locus">LFE_1893</name>
</gene>
<name>I0IQM2_LEPFC</name>
<sequence>MSALFFLVALMFALGFFPEFARSEAPSSLFDPSAAPPNEIDLGTGLHYWSYSESIGDSDNATMIPVRGRAMWYWTHFLLGLDLSYEPSISGSYNGYLQGGNGNNTPYSSKMAENMDQEAGHIGTTFVLWGTRFNLWGSVGNHQQIWMTPGPYGYTENYDIPYWGGTIEEISPLTDGGLVLFSELGFREAFSPSVNVGAYNDPTLSLGGASNVHGLLGLRYYFIPRLALYTDFRFSAWNFSQSGVYHIPNSTTYIQEPNSQTFWWGPDIGITFDY</sequence>
<dbReference type="EMBL" id="AP012342">
    <property type="protein sequence ID" value="BAM07571.1"/>
    <property type="molecule type" value="Genomic_DNA"/>
</dbReference>